<evidence type="ECO:0000313" key="2">
    <source>
        <dbReference type="EMBL" id="RPE32248.1"/>
    </source>
</evidence>
<feature type="region of interest" description="Disordered" evidence="1">
    <location>
        <begin position="1"/>
        <end position="44"/>
    </location>
</feature>
<sequence length="44" mass="4495">MTSVHRTPSGSAAPAIPDTASVSVGRRNSRTGVLRNDNPVTCTG</sequence>
<evidence type="ECO:0000256" key="1">
    <source>
        <dbReference type="SAM" id="MobiDB-lite"/>
    </source>
</evidence>
<dbReference type="Proteomes" id="UP000266906">
    <property type="component" value="Unassembled WGS sequence"/>
</dbReference>
<dbReference type="AlphaFoldDB" id="A0A3N4RFP3"/>
<evidence type="ECO:0000313" key="3">
    <source>
        <dbReference type="Proteomes" id="UP000266906"/>
    </source>
</evidence>
<organism evidence="2 3">
    <name type="scientific">Kitasatospora cineracea</name>
    <dbReference type="NCBI Taxonomy" id="88074"/>
    <lineage>
        <taxon>Bacteria</taxon>
        <taxon>Bacillati</taxon>
        <taxon>Actinomycetota</taxon>
        <taxon>Actinomycetes</taxon>
        <taxon>Kitasatosporales</taxon>
        <taxon>Streptomycetaceae</taxon>
        <taxon>Kitasatospora</taxon>
    </lineage>
</organism>
<accession>A0A3N4RFP3</accession>
<dbReference type="EMBL" id="RKQG01000001">
    <property type="protein sequence ID" value="RPE32248.1"/>
    <property type="molecule type" value="Genomic_DNA"/>
</dbReference>
<reference evidence="2 3" key="1">
    <citation type="submission" date="2018-11" db="EMBL/GenBank/DDBJ databases">
        <title>Sequencing the genomes of 1000 actinobacteria strains.</title>
        <authorList>
            <person name="Klenk H.-P."/>
        </authorList>
    </citation>
    <scope>NUCLEOTIDE SEQUENCE [LARGE SCALE GENOMIC DNA]</scope>
    <source>
        <strain evidence="2 3">DSM 44781</strain>
    </source>
</reference>
<gene>
    <name evidence="2" type="ORF">EDD38_0495</name>
</gene>
<protein>
    <submittedName>
        <fullName evidence="2">Uncharacterized protein</fullName>
    </submittedName>
</protein>
<comment type="caution">
    <text evidence="2">The sequence shown here is derived from an EMBL/GenBank/DDBJ whole genome shotgun (WGS) entry which is preliminary data.</text>
</comment>
<keyword evidence="3" id="KW-1185">Reference proteome</keyword>
<proteinExistence type="predicted"/>
<name>A0A3N4RFP3_9ACTN</name>
<feature type="compositionally biased region" description="Polar residues" evidence="1">
    <location>
        <begin position="1"/>
        <end position="10"/>
    </location>
</feature>